<dbReference type="InterPro" id="IPR001910">
    <property type="entry name" value="Inosine/uridine_hydrolase_dom"/>
</dbReference>
<name>A0A7W9M0Z6_9PSEU</name>
<dbReference type="Proteomes" id="UP000552097">
    <property type="component" value="Unassembled WGS sequence"/>
</dbReference>
<organism evidence="4 5">
    <name type="scientific">Saccharothrix ecbatanensis</name>
    <dbReference type="NCBI Taxonomy" id="1105145"/>
    <lineage>
        <taxon>Bacteria</taxon>
        <taxon>Bacillati</taxon>
        <taxon>Actinomycetota</taxon>
        <taxon>Actinomycetes</taxon>
        <taxon>Pseudonocardiales</taxon>
        <taxon>Pseudonocardiaceae</taxon>
        <taxon>Saccharothrix</taxon>
    </lineage>
</organism>
<dbReference type="AlphaFoldDB" id="A0A7W9M0Z6"/>
<accession>A0A7W9M0Z6</accession>
<evidence type="ECO:0000313" key="4">
    <source>
        <dbReference type="EMBL" id="MBB5803444.1"/>
    </source>
</evidence>
<keyword evidence="2" id="KW-0326">Glycosidase</keyword>
<dbReference type="GO" id="GO:0008477">
    <property type="term" value="F:purine nucleosidase activity"/>
    <property type="evidence" value="ECO:0007669"/>
    <property type="project" value="TreeGrafter"/>
</dbReference>
<dbReference type="SUPFAM" id="SSF53590">
    <property type="entry name" value="Nucleoside hydrolase"/>
    <property type="match status" value="1"/>
</dbReference>
<protein>
    <submittedName>
        <fullName evidence="4">Inosine-uridine nucleoside N-ribohydrolase</fullName>
    </submittedName>
</protein>
<dbReference type="PANTHER" id="PTHR12304">
    <property type="entry name" value="INOSINE-URIDINE PREFERRING NUCLEOSIDE HYDROLASE"/>
    <property type="match status" value="1"/>
</dbReference>
<evidence type="ECO:0000313" key="5">
    <source>
        <dbReference type="Proteomes" id="UP000552097"/>
    </source>
</evidence>
<gene>
    <name evidence="4" type="ORF">F4560_003212</name>
</gene>
<proteinExistence type="predicted"/>
<sequence length="320" mass="34316">MTSTRRAPRHLIVDTDTSDLNDDAFALHYLFASGRVPDLITTVFGNLTAHSSARAALALTRAHGVDVVVRAGAERPLHWDGSVQRDLRAVVGSLPADTYVASLRADDDSFWEDAVDDGPAAAELAAALARSPGCDVLALGPTTNIARAVRMLDSSVLSRHRLWVSGGATTRGNVTEAAEFNAFADPHALRECLSAAWEKVTVVPLEVTGAPRLDITRVDRIRLARTPFGRALDELERVSPREDGRDREPIWDVVVAVLLMDEAVPCSSAGGTLTVFTDIARRGMTTLSEGDAAHHVVTAVDPDAVLQRFEDAVTSQGRPS</sequence>
<dbReference type="GO" id="GO:0005829">
    <property type="term" value="C:cytosol"/>
    <property type="evidence" value="ECO:0007669"/>
    <property type="project" value="TreeGrafter"/>
</dbReference>
<evidence type="ECO:0000259" key="3">
    <source>
        <dbReference type="Pfam" id="PF01156"/>
    </source>
</evidence>
<dbReference type="InterPro" id="IPR023186">
    <property type="entry name" value="IUNH"/>
</dbReference>
<dbReference type="InterPro" id="IPR036452">
    <property type="entry name" value="Ribo_hydro-like"/>
</dbReference>
<keyword evidence="5" id="KW-1185">Reference proteome</keyword>
<evidence type="ECO:0000256" key="1">
    <source>
        <dbReference type="ARBA" id="ARBA00022801"/>
    </source>
</evidence>
<keyword evidence="1 4" id="KW-0378">Hydrolase</keyword>
<dbReference type="RefSeq" id="WP_184920791.1">
    <property type="nucleotide sequence ID" value="NZ_JACHMO010000001.1"/>
</dbReference>
<dbReference type="GO" id="GO:0006152">
    <property type="term" value="P:purine nucleoside catabolic process"/>
    <property type="evidence" value="ECO:0007669"/>
    <property type="project" value="TreeGrafter"/>
</dbReference>
<dbReference type="EMBL" id="JACHMO010000001">
    <property type="protein sequence ID" value="MBB5803444.1"/>
    <property type="molecule type" value="Genomic_DNA"/>
</dbReference>
<reference evidence="4 5" key="1">
    <citation type="submission" date="2020-08" db="EMBL/GenBank/DDBJ databases">
        <title>Sequencing the genomes of 1000 actinobacteria strains.</title>
        <authorList>
            <person name="Klenk H.-P."/>
        </authorList>
    </citation>
    <scope>NUCLEOTIDE SEQUENCE [LARGE SCALE GENOMIC DNA]</scope>
    <source>
        <strain evidence="4 5">DSM 45486</strain>
    </source>
</reference>
<dbReference type="Gene3D" id="3.90.245.10">
    <property type="entry name" value="Ribonucleoside hydrolase-like"/>
    <property type="match status" value="1"/>
</dbReference>
<feature type="domain" description="Inosine/uridine-preferring nucleoside hydrolase" evidence="3">
    <location>
        <begin position="11"/>
        <end position="306"/>
    </location>
</feature>
<dbReference type="Pfam" id="PF01156">
    <property type="entry name" value="IU_nuc_hydro"/>
    <property type="match status" value="1"/>
</dbReference>
<comment type="caution">
    <text evidence="4">The sequence shown here is derived from an EMBL/GenBank/DDBJ whole genome shotgun (WGS) entry which is preliminary data.</text>
</comment>
<evidence type="ECO:0000256" key="2">
    <source>
        <dbReference type="ARBA" id="ARBA00023295"/>
    </source>
</evidence>
<dbReference type="PANTHER" id="PTHR12304:SF4">
    <property type="entry name" value="URIDINE NUCLEOSIDASE"/>
    <property type="match status" value="1"/>
</dbReference>